<reference evidence="1 2" key="1">
    <citation type="journal article" date="2017" name="Curr. Biol.">
        <title>Genome architecture and evolution of a unichromosomal asexual nematode.</title>
        <authorList>
            <person name="Fradin H."/>
            <person name="Zegar C."/>
            <person name="Gutwein M."/>
            <person name="Lucas J."/>
            <person name="Kovtun M."/>
            <person name="Corcoran D."/>
            <person name="Baugh L.R."/>
            <person name="Kiontke K."/>
            <person name="Gunsalus K."/>
            <person name="Fitch D.H."/>
            <person name="Piano F."/>
        </authorList>
    </citation>
    <scope>NUCLEOTIDE SEQUENCE [LARGE SCALE GENOMIC DNA]</scope>
    <source>
        <strain evidence="1">PF1309</strain>
    </source>
</reference>
<proteinExistence type="predicted"/>
<dbReference type="EMBL" id="LIAE01008837">
    <property type="protein sequence ID" value="PAV72274.1"/>
    <property type="molecule type" value="Genomic_DNA"/>
</dbReference>
<comment type="caution">
    <text evidence="1">The sequence shown here is derived from an EMBL/GenBank/DDBJ whole genome shotgun (WGS) entry which is preliminary data.</text>
</comment>
<gene>
    <name evidence="1" type="ORF">WR25_00079</name>
</gene>
<evidence type="ECO:0000313" key="1">
    <source>
        <dbReference type="EMBL" id="PAV72274.1"/>
    </source>
</evidence>
<organism evidence="1 2">
    <name type="scientific">Diploscapter pachys</name>
    <dbReference type="NCBI Taxonomy" id="2018661"/>
    <lineage>
        <taxon>Eukaryota</taxon>
        <taxon>Metazoa</taxon>
        <taxon>Ecdysozoa</taxon>
        <taxon>Nematoda</taxon>
        <taxon>Chromadorea</taxon>
        <taxon>Rhabditida</taxon>
        <taxon>Rhabditina</taxon>
        <taxon>Rhabditomorpha</taxon>
        <taxon>Rhabditoidea</taxon>
        <taxon>Rhabditidae</taxon>
        <taxon>Diploscapter</taxon>
    </lineage>
</organism>
<keyword evidence="2" id="KW-1185">Reference proteome</keyword>
<accession>A0A2A2KE63</accession>
<protein>
    <submittedName>
        <fullName evidence="1">Uncharacterized protein</fullName>
    </submittedName>
</protein>
<evidence type="ECO:0000313" key="2">
    <source>
        <dbReference type="Proteomes" id="UP000218231"/>
    </source>
</evidence>
<sequence>MEVGGAMCCAQIRESSDPFLLELHSENVFYRKHLEIEEISWVSTQIFENLNLSVFSRLYHHLLLRDLLRTGIGIVYPSYQRVLESSNNGSFTIPPMCCGWKVGLMTEIMCCGGPLGGGGPIMW</sequence>
<name>A0A2A2KE63_9BILA</name>
<dbReference type="AlphaFoldDB" id="A0A2A2KE63"/>
<dbReference type="Proteomes" id="UP000218231">
    <property type="component" value="Unassembled WGS sequence"/>
</dbReference>